<dbReference type="Proteomes" id="UP000799770">
    <property type="component" value="Unassembled WGS sequence"/>
</dbReference>
<accession>A0A6A5YM10</accession>
<evidence type="ECO:0000313" key="2">
    <source>
        <dbReference type="Proteomes" id="UP000799770"/>
    </source>
</evidence>
<dbReference type="AlphaFoldDB" id="A0A6A5YM10"/>
<proteinExistence type="predicted"/>
<name>A0A6A5YM10_9PLEO</name>
<dbReference type="EMBL" id="ML977355">
    <property type="protein sequence ID" value="KAF2107367.1"/>
    <property type="molecule type" value="Genomic_DNA"/>
</dbReference>
<keyword evidence="2" id="KW-1185">Reference proteome</keyword>
<protein>
    <submittedName>
        <fullName evidence="1">Uncharacterized protein</fullName>
    </submittedName>
</protein>
<gene>
    <name evidence="1" type="ORF">BDV96DRAFT_304996</name>
</gene>
<sequence>MYGASRSTHALHAERYVLYPACDIRQSSKESVRFCILRATRSSSLSWSASKMAEPDSSPSVLLLEVYNTATQHLMQDGLLPGITHELAAWYHIAAVLGASTSEAITIKPFWSWTLLNRDHPGFSGTGGRGFERNWRSPTTYRQENGLGFAQKTDITIPSLLVHTVTTTTPCGRFSSASSMIQAVLSGRKGSTSIGKTLRCSRHATSPLLLAWIIFKACFSLRILGT</sequence>
<organism evidence="1 2">
    <name type="scientific">Lophiotrema nucula</name>
    <dbReference type="NCBI Taxonomy" id="690887"/>
    <lineage>
        <taxon>Eukaryota</taxon>
        <taxon>Fungi</taxon>
        <taxon>Dikarya</taxon>
        <taxon>Ascomycota</taxon>
        <taxon>Pezizomycotina</taxon>
        <taxon>Dothideomycetes</taxon>
        <taxon>Pleosporomycetidae</taxon>
        <taxon>Pleosporales</taxon>
        <taxon>Lophiotremataceae</taxon>
        <taxon>Lophiotrema</taxon>
    </lineage>
</organism>
<evidence type="ECO:0000313" key="1">
    <source>
        <dbReference type="EMBL" id="KAF2107367.1"/>
    </source>
</evidence>
<reference evidence="1" key="1">
    <citation type="journal article" date="2020" name="Stud. Mycol.">
        <title>101 Dothideomycetes genomes: a test case for predicting lifestyles and emergence of pathogens.</title>
        <authorList>
            <person name="Haridas S."/>
            <person name="Albert R."/>
            <person name="Binder M."/>
            <person name="Bloem J."/>
            <person name="Labutti K."/>
            <person name="Salamov A."/>
            <person name="Andreopoulos B."/>
            <person name="Baker S."/>
            <person name="Barry K."/>
            <person name="Bills G."/>
            <person name="Bluhm B."/>
            <person name="Cannon C."/>
            <person name="Castanera R."/>
            <person name="Culley D."/>
            <person name="Daum C."/>
            <person name="Ezra D."/>
            <person name="Gonzalez J."/>
            <person name="Henrissat B."/>
            <person name="Kuo A."/>
            <person name="Liang C."/>
            <person name="Lipzen A."/>
            <person name="Lutzoni F."/>
            <person name="Magnuson J."/>
            <person name="Mondo S."/>
            <person name="Nolan M."/>
            <person name="Ohm R."/>
            <person name="Pangilinan J."/>
            <person name="Park H.-J."/>
            <person name="Ramirez L."/>
            <person name="Alfaro M."/>
            <person name="Sun H."/>
            <person name="Tritt A."/>
            <person name="Yoshinaga Y."/>
            <person name="Zwiers L.-H."/>
            <person name="Turgeon B."/>
            <person name="Goodwin S."/>
            <person name="Spatafora J."/>
            <person name="Crous P."/>
            <person name="Grigoriev I."/>
        </authorList>
    </citation>
    <scope>NUCLEOTIDE SEQUENCE</scope>
    <source>
        <strain evidence="1">CBS 627.86</strain>
    </source>
</reference>